<evidence type="ECO:0000313" key="2">
    <source>
        <dbReference type="Proteomes" id="UP000065521"/>
    </source>
</evidence>
<dbReference type="InterPro" id="IPR001451">
    <property type="entry name" value="Hexapep"/>
</dbReference>
<evidence type="ECO:0000313" key="1">
    <source>
        <dbReference type="EMBL" id="KUZ81903.1"/>
    </source>
</evidence>
<reference evidence="1 2" key="1">
    <citation type="submission" date="2015-11" db="EMBL/GenBank/DDBJ databases">
        <title>Expanding the genomic diversity of Burkholderia species for the development of highly accurate diagnostics.</title>
        <authorList>
            <person name="Sahl J."/>
            <person name="Keim P."/>
            <person name="Wagner D."/>
        </authorList>
    </citation>
    <scope>NUCLEOTIDE SEQUENCE [LARGE SCALE GENOMIC DNA]</scope>
    <source>
        <strain evidence="1 2">RF32-BP4</strain>
    </source>
</reference>
<dbReference type="AlphaFoldDB" id="A0A102Y028"/>
<dbReference type="InterPro" id="IPR011004">
    <property type="entry name" value="Trimer_LpxA-like_sf"/>
</dbReference>
<sequence length="177" mass="18465">MTLYRLGDRVPTVHASAFVADTATIVGDVRLGADSSVWFGAILRGDTEPIVVGAGTNIQDGAVLHTDAGCPLTIAAHVTVGHQAVLHGCTIDEGSLIGIQAVVLDGAVIGRQCLVGAGAVVTAGKVFPERSLILGAPAKVVRTLTDEDVARLRTNIGFYAEVRRPMYKAALHRMDQA</sequence>
<dbReference type="RefSeq" id="WP_045565106.1">
    <property type="nucleotide sequence ID" value="NZ_CP013371.1"/>
</dbReference>
<dbReference type="InterPro" id="IPR050484">
    <property type="entry name" value="Transf_Hexapept/Carb_Anhydrase"/>
</dbReference>
<gene>
    <name evidence="1" type="ORF">WI38_31250</name>
</gene>
<protein>
    <submittedName>
        <fullName evidence="1">Gamma carbonic anhydrase family protein</fullName>
    </submittedName>
</protein>
<dbReference type="InterPro" id="IPR047324">
    <property type="entry name" value="LbH_gamma_CA-like"/>
</dbReference>
<comment type="caution">
    <text evidence="1">The sequence shown here is derived from an EMBL/GenBank/DDBJ whole genome shotgun (WGS) entry which is preliminary data.</text>
</comment>
<dbReference type="PANTHER" id="PTHR13061:SF29">
    <property type="entry name" value="GAMMA CARBONIC ANHYDRASE-LIKE 1, MITOCHONDRIAL-RELATED"/>
    <property type="match status" value="1"/>
</dbReference>
<accession>A0A102Y028</accession>
<dbReference type="EMBL" id="LOTN01000071">
    <property type="protein sequence ID" value="KUZ81903.1"/>
    <property type="molecule type" value="Genomic_DNA"/>
</dbReference>
<dbReference type="CDD" id="cd04645">
    <property type="entry name" value="LbH_gamma_CA_like"/>
    <property type="match status" value="1"/>
</dbReference>
<proteinExistence type="predicted"/>
<dbReference type="Pfam" id="PF00132">
    <property type="entry name" value="Hexapep"/>
    <property type="match status" value="1"/>
</dbReference>
<name>A0A102Y028_9BURK</name>
<organism evidence="1 2">
    <name type="scientific">Burkholderia ubonensis</name>
    <dbReference type="NCBI Taxonomy" id="101571"/>
    <lineage>
        <taxon>Bacteria</taxon>
        <taxon>Pseudomonadati</taxon>
        <taxon>Pseudomonadota</taxon>
        <taxon>Betaproteobacteria</taxon>
        <taxon>Burkholderiales</taxon>
        <taxon>Burkholderiaceae</taxon>
        <taxon>Burkholderia</taxon>
        <taxon>Burkholderia cepacia complex</taxon>
    </lineage>
</organism>
<dbReference type="Gene3D" id="2.160.10.10">
    <property type="entry name" value="Hexapeptide repeat proteins"/>
    <property type="match status" value="1"/>
</dbReference>
<dbReference type="SUPFAM" id="SSF51161">
    <property type="entry name" value="Trimeric LpxA-like enzymes"/>
    <property type="match status" value="1"/>
</dbReference>
<dbReference type="PANTHER" id="PTHR13061">
    <property type="entry name" value="DYNACTIN SUBUNIT P25"/>
    <property type="match status" value="1"/>
</dbReference>
<dbReference type="Proteomes" id="UP000065521">
    <property type="component" value="Unassembled WGS sequence"/>
</dbReference>